<organism evidence="2 3">
    <name type="scientific">Elysia marginata</name>
    <dbReference type="NCBI Taxonomy" id="1093978"/>
    <lineage>
        <taxon>Eukaryota</taxon>
        <taxon>Metazoa</taxon>
        <taxon>Spiralia</taxon>
        <taxon>Lophotrochozoa</taxon>
        <taxon>Mollusca</taxon>
        <taxon>Gastropoda</taxon>
        <taxon>Heterobranchia</taxon>
        <taxon>Euthyneura</taxon>
        <taxon>Panpulmonata</taxon>
        <taxon>Sacoglossa</taxon>
        <taxon>Placobranchoidea</taxon>
        <taxon>Plakobranchidae</taxon>
        <taxon>Elysia</taxon>
    </lineage>
</organism>
<keyword evidence="1" id="KW-0812">Transmembrane</keyword>
<evidence type="ECO:0000256" key="1">
    <source>
        <dbReference type="SAM" id="Phobius"/>
    </source>
</evidence>
<proteinExistence type="predicted"/>
<keyword evidence="1" id="KW-1133">Transmembrane helix</keyword>
<gene>
    <name evidence="2" type="ORF">ElyMa_001545300</name>
</gene>
<dbReference type="AlphaFoldDB" id="A0AAV4J9H8"/>
<evidence type="ECO:0000313" key="3">
    <source>
        <dbReference type="Proteomes" id="UP000762676"/>
    </source>
</evidence>
<name>A0AAV4J9H8_9GAST</name>
<dbReference type="EMBL" id="BMAT01003066">
    <property type="protein sequence ID" value="GFS19439.1"/>
    <property type="molecule type" value="Genomic_DNA"/>
</dbReference>
<protein>
    <submittedName>
        <fullName evidence="2">Uncharacterized protein</fullName>
    </submittedName>
</protein>
<accession>A0AAV4J9H8</accession>
<sequence>MLMCQSDCPTNTIKRTESVTDRLACRIIDLISLAIQIVVVVHVAVVVVVVVVIVVVVVVVVIEEVKVVVVVVVVIEVVFDLSGGDLELIIFGIFPVIGCPGYGDHTLAWQTDVQTGSDQDIHLTAHVRAAPVLTRDHQVLTCIASVIEWAKTISQSVSELCCRHLPGSLFARDCRQSASVLCRRHLPGRLFARDCRQSGSVLCRRHLPGGLFARDC</sequence>
<evidence type="ECO:0000313" key="2">
    <source>
        <dbReference type="EMBL" id="GFS19439.1"/>
    </source>
</evidence>
<feature type="transmembrane region" description="Helical" evidence="1">
    <location>
        <begin position="30"/>
        <end position="62"/>
    </location>
</feature>
<dbReference type="Proteomes" id="UP000762676">
    <property type="component" value="Unassembled WGS sequence"/>
</dbReference>
<comment type="caution">
    <text evidence="2">The sequence shown here is derived from an EMBL/GenBank/DDBJ whole genome shotgun (WGS) entry which is preliminary data.</text>
</comment>
<keyword evidence="1" id="KW-0472">Membrane</keyword>
<keyword evidence="3" id="KW-1185">Reference proteome</keyword>
<reference evidence="2 3" key="1">
    <citation type="journal article" date="2021" name="Elife">
        <title>Chloroplast acquisition without the gene transfer in kleptoplastic sea slugs, Plakobranchus ocellatus.</title>
        <authorList>
            <person name="Maeda T."/>
            <person name="Takahashi S."/>
            <person name="Yoshida T."/>
            <person name="Shimamura S."/>
            <person name="Takaki Y."/>
            <person name="Nagai Y."/>
            <person name="Toyoda A."/>
            <person name="Suzuki Y."/>
            <person name="Arimoto A."/>
            <person name="Ishii H."/>
            <person name="Satoh N."/>
            <person name="Nishiyama T."/>
            <person name="Hasebe M."/>
            <person name="Maruyama T."/>
            <person name="Minagawa J."/>
            <person name="Obokata J."/>
            <person name="Shigenobu S."/>
        </authorList>
    </citation>
    <scope>NUCLEOTIDE SEQUENCE [LARGE SCALE GENOMIC DNA]</scope>
</reference>